<dbReference type="EMBL" id="KV454300">
    <property type="protein sequence ID" value="ODQ70606.1"/>
    <property type="molecule type" value="Genomic_DNA"/>
</dbReference>
<dbReference type="Proteomes" id="UP000094385">
    <property type="component" value="Unassembled WGS sequence"/>
</dbReference>
<keyword evidence="2" id="KW-0472">Membrane</keyword>
<dbReference type="AlphaFoldDB" id="A0A1E3PYY3"/>
<gene>
    <name evidence="3" type="ORF">LIPSTDRAFT_29970</name>
</gene>
<feature type="compositionally biased region" description="Basic residues" evidence="1">
    <location>
        <begin position="17"/>
        <end position="30"/>
    </location>
</feature>
<keyword evidence="2" id="KW-0812">Transmembrane</keyword>
<proteinExistence type="predicted"/>
<protein>
    <submittedName>
        <fullName evidence="3">Uncharacterized protein</fullName>
    </submittedName>
</protein>
<feature type="transmembrane region" description="Helical" evidence="2">
    <location>
        <begin position="619"/>
        <end position="640"/>
    </location>
</feature>
<evidence type="ECO:0000256" key="1">
    <source>
        <dbReference type="SAM" id="MobiDB-lite"/>
    </source>
</evidence>
<evidence type="ECO:0000256" key="2">
    <source>
        <dbReference type="SAM" id="Phobius"/>
    </source>
</evidence>
<name>A0A1E3PYY3_LIPST</name>
<feature type="transmembrane region" description="Helical" evidence="2">
    <location>
        <begin position="646"/>
        <end position="668"/>
    </location>
</feature>
<feature type="transmembrane region" description="Helical" evidence="2">
    <location>
        <begin position="579"/>
        <end position="599"/>
    </location>
</feature>
<feature type="region of interest" description="Disordered" evidence="1">
    <location>
        <begin position="1"/>
        <end position="46"/>
    </location>
</feature>
<sequence length="671" mass="73978">MKSVAYCPQPPPPPMKRQLRGARPYRHRTSPKLLTPPPQARSKAYPPCDVASTPLGTSQKTRLQVSPVAGSYLGVHCANNNGSRERQIHRGNAHHEHIFADDLVYSPQVRPQSESMGWSPAVPKSVVKTKTRKLRVSSVPILLSPPPDLPKHLKASVKYRGIESAPALPTSHQRKNGISSVPLPPAPCSPEFPPAPFPHRGRPTSQRGGQATTSCESARSPSVIDLAFAPGPDAPMPKLWKKAVKKVIGIEGVREYPEVMAEARDGELKSAMPSQAALLVSRLKIKRTKKFNLSDAIYGSIGKEITVDEDEERERRKAVLARLMDDYSDWREIRDSENDGKEPCVDARLAQRSIASMPVRTSSIIVVNRLQPVVNDTNNHESGNALKFDSVHTLREDRRSPVTMATSLYETGNTDEQLDWPDLPPIAPLNIRRASNSSRRRSMPGMGLLDLQALLVARISAATTASKSAFPYLEIPGNDLSKSDTDTLAKRVARKRISILSGALLSPTIGAIRKDRLKRVMLSRKRLHRALCMFAPAEPEVQERSLATGTGPVGASADADEAAERISEYFLRFTQRAPVLRYFAIPIELAEFVMTLVLFPPRSSAVSYPLDVLARKEALRATVMDATVLGEFICFVWFVYQTCAALHQAFMLVGAMCYPIVTVFGMFVRGM</sequence>
<evidence type="ECO:0000313" key="3">
    <source>
        <dbReference type="EMBL" id="ODQ70606.1"/>
    </source>
</evidence>
<keyword evidence="4" id="KW-1185">Reference proteome</keyword>
<dbReference type="OrthoDB" id="10522017at2759"/>
<evidence type="ECO:0000313" key="4">
    <source>
        <dbReference type="Proteomes" id="UP000094385"/>
    </source>
</evidence>
<feature type="compositionally biased region" description="Polar residues" evidence="1">
    <location>
        <begin position="203"/>
        <end position="218"/>
    </location>
</feature>
<organism evidence="3 4">
    <name type="scientific">Lipomyces starkeyi NRRL Y-11557</name>
    <dbReference type="NCBI Taxonomy" id="675824"/>
    <lineage>
        <taxon>Eukaryota</taxon>
        <taxon>Fungi</taxon>
        <taxon>Dikarya</taxon>
        <taxon>Ascomycota</taxon>
        <taxon>Saccharomycotina</taxon>
        <taxon>Lipomycetes</taxon>
        <taxon>Lipomycetales</taxon>
        <taxon>Lipomycetaceae</taxon>
        <taxon>Lipomyces</taxon>
    </lineage>
</organism>
<feature type="region of interest" description="Disordered" evidence="1">
    <location>
        <begin position="164"/>
        <end position="218"/>
    </location>
</feature>
<accession>A0A1E3PYY3</accession>
<feature type="compositionally biased region" description="Pro residues" evidence="1">
    <location>
        <begin position="182"/>
        <end position="197"/>
    </location>
</feature>
<keyword evidence="2" id="KW-1133">Transmembrane helix</keyword>
<reference evidence="3 4" key="1">
    <citation type="journal article" date="2016" name="Proc. Natl. Acad. Sci. U.S.A.">
        <title>Comparative genomics of biotechnologically important yeasts.</title>
        <authorList>
            <person name="Riley R."/>
            <person name="Haridas S."/>
            <person name="Wolfe K.H."/>
            <person name="Lopes M.R."/>
            <person name="Hittinger C.T."/>
            <person name="Goeker M."/>
            <person name="Salamov A.A."/>
            <person name="Wisecaver J.H."/>
            <person name="Long T.M."/>
            <person name="Calvey C.H."/>
            <person name="Aerts A.L."/>
            <person name="Barry K.W."/>
            <person name="Choi C."/>
            <person name="Clum A."/>
            <person name="Coughlan A.Y."/>
            <person name="Deshpande S."/>
            <person name="Douglass A.P."/>
            <person name="Hanson S.J."/>
            <person name="Klenk H.-P."/>
            <person name="LaButti K.M."/>
            <person name="Lapidus A."/>
            <person name="Lindquist E.A."/>
            <person name="Lipzen A.M."/>
            <person name="Meier-Kolthoff J.P."/>
            <person name="Ohm R.A."/>
            <person name="Otillar R.P."/>
            <person name="Pangilinan J.L."/>
            <person name="Peng Y."/>
            <person name="Rokas A."/>
            <person name="Rosa C.A."/>
            <person name="Scheuner C."/>
            <person name="Sibirny A.A."/>
            <person name="Slot J.C."/>
            <person name="Stielow J.B."/>
            <person name="Sun H."/>
            <person name="Kurtzman C.P."/>
            <person name="Blackwell M."/>
            <person name="Grigoriev I.V."/>
            <person name="Jeffries T.W."/>
        </authorList>
    </citation>
    <scope>NUCLEOTIDE SEQUENCE [LARGE SCALE GENOMIC DNA]</scope>
    <source>
        <strain evidence="3 4">NRRL Y-11557</strain>
    </source>
</reference>